<dbReference type="PRINTS" id="PR00032">
    <property type="entry name" value="HTHARAC"/>
</dbReference>
<dbReference type="OrthoDB" id="9794330at2"/>
<evidence type="ECO:0000256" key="2">
    <source>
        <dbReference type="ARBA" id="ARBA00023125"/>
    </source>
</evidence>
<evidence type="ECO:0000313" key="6">
    <source>
        <dbReference type="Proteomes" id="UP000323824"/>
    </source>
</evidence>
<reference evidence="5 6" key="2">
    <citation type="submission" date="2019-09" db="EMBL/GenBank/DDBJ databases">
        <title>Complete Genome Sequence and Methylome Analysis of free living Spirochaetas.</title>
        <authorList>
            <person name="Leshcheva N."/>
            <person name="Mikheeva N."/>
        </authorList>
    </citation>
    <scope>NUCLEOTIDE SEQUENCE [LARGE SCALE GENOMIC DNA]</scope>
    <source>
        <strain evidence="5 6">P</strain>
    </source>
</reference>
<dbReference type="PROSITE" id="PS00041">
    <property type="entry name" value="HTH_ARAC_FAMILY_1"/>
    <property type="match status" value="1"/>
</dbReference>
<evidence type="ECO:0000259" key="4">
    <source>
        <dbReference type="PROSITE" id="PS01124"/>
    </source>
</evidence>
<dbReference type="GO" id="GO:0003700">
    <property type="term" value="F:DNA-binding transcription factor activity"/>
    <property type="evidence" value="ECO:0007669"/>
    <property type="project" value="InterPro"/>
</dbReference>
<dbReference type="EMBL" id="CP035807">
    <property type="protein sequence ID" value="QEN03499.1"/>
    <property type="molecule type" value="Genomic_DNA"/>
</dbReference>
<dbReference type="Pfam" id="PF12833">
    <property type="entry name" value="HTH_18"/>
    <property type="match status" value="1"/>
</dbReference>
<keyword evidence="2" id="KW-0238">DNA-binding</keyword>
<dbReference type="InterPro" id="IPR018062">
    <property type="entry name" value="HTH_AraC-typ_CS"/>
</dbReference>
<dbReference type="Gene3D" id="1.10.10.60">
    <property type="entry name" value="Homeodomain-like"/>
    <property type="match status" value="2"/>
</dbReference>
<protein>
    <submittedName>
        <fullName evidence="5">Helix-turn-helix domain-containing protein</fullName>
    </submittedName>
</protein>
<dbReference type="RefSeq" id="WP_149566757.1">
    <property type="nucleotide sequence ID" value="NZ_CP035807.1"/>
</dbReference>
<gene>
    <name evidence="5" type="ORF">EW093_01860</name>
</gene>
<dbReference type="PANTHER" id="PTHR43280">
    <property type="entry name" value="ARAC-FAMILY TRANSCRIPTIONAL REGULATOR"/>
    <property type="match status" value="1"/>
</dbReference>
<dbReference type="InterPro" id="IPR020449">
    <property type="entry name" value="Tscrpt_reg_AraC-type_HTH"/>
</dbReference>
<dbReference type="PROSITE" id="PS01124">
    <property type="entry name" value="HTH_ARAC_FAMILY_2"/>
    <property type="match status" value="1"/>
</dbReference>
<dbReference type="Proteomes" id="UP000323824">
    <property type="component" value="Chromosome"/>
</dbReference>
<evidence type="ECO:0000256" key="3">
    <source>
        <dbReference type="ARBA" id="ARBA00023163"/>
    </source>
</evidence>
<dbReference type="PANTHER" id="PTHR43280:SF28">
    <property type="entry name" value="HTH-TYPE TRANSCRIPTIONAL ACTIVATOR RHAS"/>
    <property type="match status" value="1"/>
</dbReference>
<accession>A0A5C1Q9C8</accession>
<evidence type="ECO:0000256" key="1">
    <source>
        <dbReference type="ARBA" id="ARBA00023015"/>
    </source>
</evidence>
<evidence type="ECO:0000313" key="5">
    <source>
        <dbReference type="EMBL" id="QEN03499.1"/>
    </source>
</evidence>
<dbReference type="Pfam" id="PF10114">
    <property type="entry name" value="PocR"/>
    <property type="match status" value="1"/>
</dbReference>
<keyword evidence="3" id="KW-0804">Transcription</keyword>
<keyword evidence="6" id="KW-1185">Reference proteome</keyword>
<dbReference type="InterPro" id="IPR018060">
    <property type="entry name" value="HTH_AraC"/>
</dbReference>
<keyword evidence="1" id="KW-0805">Transcription regulation</keyword>
<dbReference type="InterPro" id="IPR009057">
    <property type="entry name" value="Homeodomain-like_sf"/>
</dbReference>
<dbReference type="GO" id="GO:0043565">
    <property type="term" value="F:sequence-specific DNA binding"/>
    <property type="evidence" value="ECO:0007669"/>
    <property type="project" value="InterPro"/>
</dbReference>
<dbReference type="KEGG" id="sper:EW093_01860"/>
<proteinExistence type="predicted"/>
<organism evidence="5 6">
    <name type="scientific">Thiospirochaeta perfilievii</name>
    <dbReference type="NCBI Taxonomy" id="252967"/>
    <lineage>
        <taxon>Bacteria</taxon>
        <taxon>Pseudomonadati</taxon>
        <taxon>Spirochaetota</taxon>
        <taxon>Spirochaetia</taxon>
        <taxon>Spirochaetales</taxon>
        <taxon>Spirochaetaceae</taxon>
        <taxon>Thiospirochaeta</taxon>
    </lineage>
</organism>
<dbReference type="SUPFAM" id="SSF46689">
    <property type="entry name" value="Homeodomain-like"/>
    <property type="match status" value="2"/>
</dbReference>
<dbReference type="SMART" id="SM00342">
    <property type="entry name" value="HTH_ARAC"/>
    <property type="match status" value="1"/>
</dbReference>
<sequence>MNSNLDQLDYIINIEKFQKMQDDIAKATGLAVILVDYKGIPITKHSSCSKFCARVRKDKKLTELCEKCDSRGGLEAARNQDAYIYLCHFNIVDIAIPIVVNDQYIGAIMAGQVKLLEDNEELERIVSKKYQVNLDNFPELKSLHKELGIMELEKIEAIAHMINNLANHIVGEAALKNQLYEANQKLQDIGSIENKFNIIETKGIPPYKDNKLSLLKPALEYIEDNFRDKIYMEKMAYLCNISPGYFSKIFKRETGETFSSYVNIVKLKRAKEMLETTDEPIVNISLDLGYEDCGYFIKVFKKYIGKTPSNYRNNLDL</sequence>
<dbReference type="InterPro" id="IPR018771">
    <property type="entry name" value="PocR_dom"/>
</dbReference>
<dbReference type="AlphaFoldDB" id="A0A5C1Q9C8"/>
<reference evidence="5 6" key="1">
    <citation type="submission" date="2019-02" db="EMBL/GenBank/DDBJ databases">
        <authorList>
            <person name="Fomenkov A."/>
            <person name="Dubinina G."/>
            <person name="Grabovich M."/>
            <person name="Vincze T."/>
            <person name="Roberts R.J."/>
        </authorList>
    </citation>
    <scope>NUCLEOTIDE SEQUENCE [LARGE SCALE GENOMIC DNA]</scope>
    <source>
        <strain evidence="5 6">P</strain>
    </source>
</reference>
<feature type="domain" description="HTH araC/xylS-type" evidence="4">
    <location>
        <begin position="216"/>
        <end position="314"/>
    </location>
</feature>
<name>A0A5C1Q9C8_9SPIO</name>